<name>A0ABN0V2A9_9ACTN</name>
<gene>
    <name evidence="2" type="ORF">GCM10010302_06480</name>
</gene>
<proteinExistence type="predicted"/>
<comment type="caution">
    <text evidence="2">The sequence shown here is derived from an EMBL/GenBank/DDBJ whole genome shotgun (WGS) entry which is preliminary data.</text>
</comment>
<evidence type="ECO:0000313" key="2">
    <source>
        <dbReference type="EMBL" id="GAA0271583.1"/>
    </source>
</evidence>
<dbReference type="RefSeq" id="WP_344151950.1">
    <property type="nucleotide sequence ID" value="NZ_BAAABV010000005.1"/>
</dbReference>
<protein>
    <submittedName>
        <fullName evidence="2">Uncharacterized protein</fullName>
    </submittedName>
</protein>
<organism evidence="2 3">
    <name type="scientific">Streptomyces polychromogenes</name>
    <dbReference type="NCBI Taxonomy" id="67342"/>
    <lineage>
        <taxon>Bacteria</taxon>
        <taxon>Bacillati</taxon>
        <taxon>Actinomycetota</taxon>
        <taxon>Actinomycetes</taxon>
        <taxon>Kitasatosporales</taxon>
        <taxon>Streptomycetaceae</taxon>
        <taxon>Streptomyces</taxon>
    </lineage>
</organism>
<sequence length="56" mass="5769">MGHFAKIPISGEDPQGSGTAQGTQPGLATSAAWKLRASQEMEQLAPVAVPKHAPLC</sequence>
<feature type="compositionally biased region" description="Polar residues" evidence="1">
    <location>
        <begin position="16"/>
        <end position="27"/>
    </location>
</feature>
<feature type="region of interest" description="Disordered" evidence="1">
    <location>
        <begin position="1"/>
        <end position="29"/>
    </location>
</feature>
<reference evidence="2 3" key="1">
    <citation type="journal article" date="2019" name="Int. J. Syst. Evol. Microbiol.">
        <title>The Global Catalogue of Microorganisms (GCM) 10K type strain sequencing project: providing services to taxonomists for standard genome sequencing and annotation.</title>
        <authorList>
            <consortium name="The Broad Institute Genomics Platform"/>
            <consortium name="The Broad Institute Genome Sequencing Center for Infectious Disease"/>
            <person name="Wu L."/>
            <person name="Ma J."/>
        </authorList>
    </citation>
    <scope>NUCLEOTIDE SEQUENCE [LARGE SCALE GENOMIC DNA]</scope>
    <source>
        <strain evidence="2 3">JCM 4505</strain>
    </source>
</reference>
<dbReference type="Proteomes" id="UP001501867">
    <property type="component" value="Unassembled WGS sequence"/>
</dbReference>
<keyword evidence="3" id="KW-1185">Reference proteome</keyword>
<dbReference type="EMBL" id="BAAABV010000005">
    <property type="protein sequence ID" value="GAA0271583.1"/>
    <property type="molecule type" value="Genomic_DNA"/>
</dbReference>
<accession>A0ABN0V2A9</accession>
<evidence type="ECO:0000313" key="3">
    <source>
        <dbReference type="Proteomes" id="UP001501867"/>
    </source>
</evidence>
<evidence type="ECO:0000256" key="1">
    <source>
        <dbReference type="SAM" id="MobiDB-lite"/>
    </source>
</evidence>